<sequence length="118" mass="12754">MVWLLHRDGRLLEAVDPRLGDDYIAEEAERLLLLGLACSHPNANERPNALAILQIISGTAPVPTVPPFKPAFIWPAGGPGDMDSVDTMSMTSSTFVSGWSPLESHTEVVMIETSTLLV</sequence>
<evidence type="ECO:0000313" key="1">
    <source>
        <dbReference type="EMBL" id="KAL0432012.1"/>
    </source>
</evidence>
<proteinExistence type="predicted"/>
<gene>
    <name evidence="1" type="ORF">Sradi_0827200</name>
</gene>
<keyword evidence="1" id="KW-0418">Kinase</keyword>
<reference evidence="1" key="1">
    <citation type="submission" date="2020-06" db="EMBL/GenBank/DDBJ databases">
        <authorList>
            <person name="Li T."/>
            <person name="Hu X."/>
            <person name="Zhang T."/>
            <person name="Song X."/>
            <person name="Zhang H."/>
            <person name="Dai N."/>
            <person name="Sheng W."/>
            <person name="Hou X."/>
            <person name="Wei L."/>
        </authorList>
    </citation>
    <scope>NUCLEOTIDE SEQUENCE</scope>
    <source>
        <strain evidence="1">G02</strain>
        <tissue evidence="1">Leaf</tissue>
    </source>
</reference>
<accession>A0AAW2VR83</accession>
<name>A0AAW2VR83_SESRA</name>
<protein>
    <submittedName>
        <fullName evidence="1">L-type lectin-domain containing receptor kinase S.5</fullName>
    </submittedName>
</protein>
<dbReference type="EMBL" id="JACGWJ010000003">
    <property type="protein sequence ID" value="KAL0432012.1"/>
    <property type="molecule type" value="Genomic_DNA"/>
</dbReference>
<dbReference type="AlphaFoldDB" id="A0AAW2VR83"/>
<comment type="caution">
    <text evidence="1">The sequence shown here is derived from an EMBL/GenBank/DDBJ whole genome shotgun (WGS) entry which is preliminary data.</text>
</comment>
<keyword evidence="1" id="KW-0808">Transferase</keyword>
<dbReference type="Gene3D" id="1.10.510.10">
    <property type="entry name" value="Transferase(Phosphotransferase) domain 1"/>
    <property type="match status" value="1"/>
</dbReference>
<reference evidence="1" key="2">
    <citation type="journal article" date="2024" name="Plant">
        <title>Genomic evolution and insights into agronomic trait innovations of Sesamum species.</title>
        <authorList>
            <person name="Miao H."/>
            <person name="Wang L."/>
            <person name="Qu L."/>
            <person name="Liu H."/>
            <person name="Sun Y."/>
            <person name="Le M."/>
            <person name="Wang Q."/>
            <person name="Wei S."/>
            <person name="Zheng Y."/>
            <person name="Lin W."/>
            <person name="Duan Y."/>
            <person name="Cao H."/>
            <person name="Xiong S."/>
            <person name="Wang X."/>
            <person name="Wei L."/>
            <person name="Li C."/>
            <person name="Ma Q."/>
            <person name="Ju M."/>
            <person name="Zhao R."/>
            <person name="Li G."/>
            <person name="Mu C."/>
            <person name="Tian Q."/>
            <person name="Mei H."/>
            <person name="Zhang T."/>
            <person name="Gao T."/>
            <person name="Zhang H."/>
        </authorList>
    </citation>
    <scope>NUCLEOTIDE SEQUENCE</scope>
    <source>
        <strain evidence="1">G02</strain>
    </source>
</reference>
<keyword evidence="1" id="KW-0675">Receptor</keyword>
<dbReference type="GO" id="GO:0016301">
    <property type="term" value="F:kinase activity"/>
    <property type="evidence" value="ECO:0007669"/>
    <property type="project" value="UniProtKB-KW"/>
</dbReference>
<organism evidence="1">
    <name type="scientific">Sesamum radiatum</name>
    <name type="common">Black benniseed</name>
    <dbReference type="NCBI Taxonomy" id="300843"/>
    <lineage>
        <taxon>Eukaryota</taxon>
        <taxon>Viridiplantae</taxon>
        <taxon>Streptophyta</taxon>
        <taxon>Embryophyta</taxon>
        <taxon>Tracheophyta</taxon>
        <taxon>Spermatophyta</taxon>
        <taxon>Magnoliopsida</taxon>
        <taxon>eudicotyledons</taxon>
        <taxon>Gunneridae</taxon>
        <taxon>Pentapetalae</taxon>
        <taxon>asterids</taxon>
        <taxon>lamiids</taxon>
        <taxon>Lamiales</taxon>
        <taxon>Pedaliaceae</taxon>
        <taxon>Sesamum</taxon>
    </lineage>
</organism>